<feature type="transmembrane region" description="Helical" evidence="5">
    <location>
        <begin position="133"/>
        <end position="156"/>
    </location>
</feature>
<feature type="transmembrane region" description="Helical" evidence="5">
    <location>
        <begin position="255"/>
        <end position="279"/>
    </location>
</feature>
<dbReference type="PANTHER" id="PTHR11432">
    <property type="entry name" value="NADH DEHYDROGENASE SUBUNIT 1"/>
    <property type="match status" value="1"/>
</dbReference>
<comment type="caution">
    <text evidence="8">The sequence shown here is derived from an EMBL/GenBank/DDBJ whole genome shotgun (WGS) entry which is preliminary data.</text>
</comment>
<feature type="compositionally biased region" description="Basic and acidic residues" evidence="7">
    <location>
        <begin position="430"/>
        <end position="444"/>
    </location>
</feature>
<dbReference type="PROSITE" id="PS00668">
    <property type="entry name" value="COMPLEX1_ND1_2"/>
    <property type="match status" value="1"/>
</dbReference>
<feature type="compositionally biased region" description="Pro residues" evidence="7">
    <location>
        <begin position="413"/>
        <end position="426"/>
    </location>
</feature>
<feature type="region of interest" description="Disordered" evidence="7">
    <location>
        <begin position="394"/>
        <end position="444"/>
    </location>
</feature>
<keyword evidence="4 5" id="KW-0472">Membrane</keyword>
<evidence type="ECO:0000256" key="2">
    <source>
        <dbReference type="ARBA" id="ARBA00022692"/>
    </source>
</evidence>
<feature type="transmembrane region" description="Helical" evidence="5">
    <location>
        <begin position="91"/>
        <end position="113"/>
    </location>
</feature>
<dbReference type="RefSeq" id="WP_286216769.1">
    <property type="nucleotide sequence ID" value="NZ_AP027736.1"/>
</dbReference>
<dbReference type="NCBIfam" id="NF004743">
    <property type="entry name" value="PRK06076.1-4"/>
    <property type="match status" value="1"/>
</dbReference>
<name>A0ABP9WGU0_9MICO</name>
<comment type="subunit">
    <text evidence="5">NDH-1 is composed of 14 different subunits. Subunits NuoA, H, J, K, L, M, N constitute the membrane sector of the complex.</text>
</comment>
<comment type="catalytic activity">
    <reaction evidence="5">
        <text>a quinone + NADH + 5 H(+)(in) = a quinol + NAD(+) + 4 H(+)(out)</text>
        <dbReference type="Rhea" id="RHEA:57888"/>
        <dbReference type="ChEBI" id="CHEBI:15378"/>
        <dbReference type="ChEBI" id="CHEBI:24646"/>
        <dbReference type="ChEBI" id="CHEBI:57540"/>
        <dbReference type="ChEBI" id="CHEBI:57945"/>
        <dbReference type="ChEBI" id="CHEBI:132124"/>
    </reaction>
</comment>
<dbReference type="PROSITE" id="PS00667">
    <property type="entry name" value="COMPLEX1_ND1_1"/>
    <property type="match status" value="1"/>
</dbReference>
<evidence type="ECO:0000256" key="6">
    <source>
        <dbReference type="RuleBase" id="RU000471"/>
    </source>
</evidence>
<feature type="transmembrane region" description="Helical" evidence="5">
    <location>
        <begin position="338"/>
        <end position="357"/>
    </location>
</feature>
<sequence>MTAVLPAVQSPVAEQLASDPLWVVIVKAVLILVFLLTSVLFAVWFERRVIGRLQERPGPNMRGPFGLLQSVADAMKLLFKEDITVRNSEKVLYIAAPMISVFCALLIFAVIPFGPDTRIYGTDFSTPLQLTDFPVAVLFILACAALGVYGIVLGGWASGSTYPLMGAIRSTAQVISYELAMGLSLVTVFMLSGTMSTAGIVDAQMDRWWVWPLFPAFILYVISMVGETNRLPFDLPEAEGELVAGFMTEYSSMKFAWFFLAEYMNMINVSAVASTLFLGGWRAPWPASWPGYEFLNTGIFPPLWLILKIWLLMFVFVWIRGSVLRFRYDQFMKFGWKVLIPVGLGWLVFFAVGRAAFDHFDRDLNVFDAVAGAIGVLLVIAVWSFVSDSKTKAEAEPEDSGPEVLDAFAGGYPVPPLPHQVLPPSPRSGRTVDAHAGKREEDSE</sequence>
<keyword evidence="5 6" id="KW-0520">NAD</keyword>
<feature type="transmembrane region" description="Helical" evidence="5">
    <location>
        <begin position="20"/>
        <end position="45"/>
    </location>
</feature>
<dbReference type="HAMAP" id="MF_01350">
    <property type="entry name" value="NDH1_NuoH"/>
    <property type="match status" value="1"/>
</dbReference>
<comment type="similarity">
    <text evidence="5 6">Belongs to the complex I subunit 1 family.</text>
</comment>
<evidence type="ECO:0000313" key="8">
    <source>
        <dbReference type="EMBL" id="GAA5519040.1"/>
    </source>
</evidence>
<dbReference type="InterPro" id="IPR018086">
    <property type="entry name" value="NADH_UbQ_OxRdtase_su1_CS"/>
</dbReference>
<accession>A0ABP9WGU0</accession>
<evidence type="ECO:0000256" key="4">
    <source>
        <dbReference type="ARBA" id="ARBA00023136"/>
    </source>
</evidence>
<feature type="transmembrane region" description="Helical" evidence="5">
    <location>
        <begin position="177"/>
        <end position="196"/>
    </location>
</feature>
<keyword evidence="2 5" id="KW-0812">Transmembrane</keyword>
<keyword evidence="3 5" id="KW-1133">Transmembrane helix</keyword>
<dbReference type="PANTHER" id="PTHR11432:SF3">
    <property type="entry name" value="NADH-UBIQUINONE OXIDOREDUCTASE CHAIN 1"/>
    <property type="match status" value="1"/>
</dbReference>
<evidence type="ECO:0000256" key="1">
    <source>
        <dbReference type="ARBA" id="ARBA00004141"/>
    </source>
</evidence>
<reference evidence="8 9" key="1">
    <citation type="submission" date="2024-02" db="EMBL/GenBank/DDBJ databases">
        <title>Lysinimicrobium sediminis NBRC 112286.</title>
        <authorList>
            <person name="Ichikawa N."/>
            <person name="Katano-Makiyama Y."/>
            <person name="Hidaka K."/>
        </authorList>
    </citation>
    <scope>NUCLEOTIDE SEQUENCE [LARGE SCALE GENOMIC DNA]</scope>
    <source>
        <strain evidence="8 9">NBRC 112286</strain>
    </source>
</reference>
<feature type="transmembrane region" description="Helical" evidence="5">
    <location>
        <begin position="369"/>
        <end position="386"/>
    </location>
</feature>
<dbReference type="Pfam" id="PF00146">
    <property type="entry name" value="NADHdh"/>
    <property type="match status" value="1"/>
</dbReference>
<keyword evidence="5" id="KW-0874">Quinone</keyword>
<keyword evidence="9" id="KW-1185">Reference proteome</keyword>
<feature type="transmembrane region" description="Helical" evidence="5">
    <location>
        <begin position="299"/>
        <end position="318"/>
    </location>
</feature>
<evidence type="ECO:0000256" key="7">
    <source>
        <dbReference type="SAM" id="MobiDB-lite"/>
    </source>
</evidence>
<dbReference type="NCBIfam" id="NF004741">
    <property type="entry name" value="PRK06076.1-2"/>
    <property type="match status" value="1"/>
</dbReference>
<dbReference type="Proteomes" id="UP001426770">
    <property type="component" value="Unassembled WGS sequence"/>
</dbReference>
<dbReference type="InterPro" id="IPR001694">
    <property type="entry name" value="NADH_UbQ_OxRdtase_su1/FPO"/>
</dbReference>
<evidence type="ECO:0000256" key="3">
    <source>
        <dbReference type="ARBA" id="ARBA00022989"/>
    </source>
</evidence>
<feature type="transmembrane region" description="Helical" evidence="5">
    <location>
        <begin position="208"/>
        <end position="226"/>
    </location>
</feature>
<protein>
    <recommendedName>
        <fullName evidence="5">NADH-quinone oxidoreductase subunit H</fullName>
        <ecNumber evidence="5">7.1.1.-</ecNumber>
    </recommendedName>
    <alternativeName>
        <fullName evidence="5">NADH dehydrogenase I subunit H</fullName>
    </alternativeName>
    <alternativeName>
        <fullName evidence="5">NDH-1 subunit H</fullName>
    </alternativeName>
</protein>
<gene>
    <name evidence="5 8" type="primary">nuoH</name>
    <name evidence="8" type="ORF">Lsed01_01478</name>
</gene>
<dbReference type="EMBL" id="BAABRR010000006">
    <property type="protein sequence ID" value="GAA5519040.1"/>
    <property type="molecule type" value="Genomic_DNA"/>
</dbReference>
<keyword evidence="5" id="KW-1278">Translocase</keyword>
<evidence type="ECO:0000313" key="9">
    <source>
        <dbReference type="Proteomes" id="UP001426770"/>
    </source>
</evidence>
<proteinExistence type="inferred from homology"/>
<dbReference type="EC" id="7.1.1.-" evidence="5"/>
<comment type="subcellular location">
    <subcellularLocation>
        <location evidence="5 6">Cell membrane</location>
        <topology evidence="5 6">Multi-pass membrane protein</topology>
    </subcellularLocation>
    <subcellularLocation>
        <location evidence="1">Membrane</location>
        <topology evidence="1">Multi-pass membrane protein</topology>
    </subcellularLocation>
</comment>
<comment type="function">
    <text evidence="5">NDH-1 shuttles electrons from NADH, via FMN and iron-sulfur (Fe-S) centers, to quinones in the respiratory chain. The immediate electron acceptor for the enzyme in this species is believed to be ubiquinone. Couples the redox reaction to proton translocation (for every two electrons transferred, four hydrogen ions are translocated across the cytoplasmic membrane), and thus conserves the redox energy in a proton gradient. This subunit may bind ubiquinone.</text>
</comment>
<organism evidence="8 9">
    <name type="scientific">Demequina sediminis</name>
    <dbReference type="NCBI Taxonomy" id="1930058"/>
    <lineage>
        <taxon>Bacteria</taxon>
        <taxon>Bacillati</taxon>
        <taxon>Actinomycetota</taxon>
        <taxon>Actinomycetes</taxon>
        <taxon>Micrococcales</taxon>
        <taxon>Demequinaceae</taxon>
        <taxon>Demequina</taxon>
    </lineage>
</organism>
<evidence type="ECO:0000256" key="5">
    <source>
        <dbReference type="HAMAP-Rule" id="MF_01350"/>
    </source>
</evidence>
<keyword evidence="5" id="KW-0830">Ubiquinone</keyword>
<keyword evidence="5" id="KW-1003">Cell membrane</keyword>